<organism evidence="6 7">
    <name type="scientific">Gallionella capsiferriformans (strain ES-2)</name>
    <name type="common">Gallionella ferruginea capsiferriformans (strain ES-2)</name>
    <dbReference type="NCBI Taxonomy" id="395494"/>
    <lineage>
        <taxon>Bacteria</taxon>
        <taxon>Pseudomonadati</taxon>
        <taxon>Pseudomonadota</taxon>
        <taxon>Betaproteobacteria</taxon>
        <taxon>Nitrosomonadales</taxon>
        <taxon>Gallionellaceae</taxon>
        <taxon>Gallionella</taxon>
    </lineage>
</organism>
<accession>D9SCD7</accession>
<dbReference type="AlphaFoldDB" id="D9SCD7"/>
<dbReference type="InterPro" id="IPR023574">
    <property type="entry name" value="Ribosomal_uL4_dom_sf"/>
</dbReference>
<dbReference type="Pfam" id="PF00573">
    <property type="entry name" value="Ribosomal_L4"/>
    <property type="match status" value="1"/>
</dbReference>
<dbReference type="GO" id="GO:1990904">
    <property type="term" value="C:ribonucleoprotein complex"/>
    <property type="evidence" value="ECO:0007669"/>
    <property type="project" value="UniProtKB-KW"/>
</dbReference>
<keyword evidence="2 5" id="KW-0689">Ribosomal protein</keyword>
<name>D9SCD7_GALCS</name>
<keyword evidence="5" id="KW-0694">RNA-binding</keyword>
<dbReference type="HAMAP" id="MF_01328_B">
    <property type="entry name" value="Ribosomal_uL4_B"/>
    <property type="match status" value="1"/>
</dbReference>
<dbReference type="InterPro" id="IPR013005">
    <property type="entry name" value="Ribosomal_uL4-like"/>
</dbReference>
<dbReference type="RefSeq" id="WP_013292544.1">
    <property type="nucleotide sequence ID" value="NC_014394.1"/>
</dbReference>
<dbReference type="InterPro" id="IPR002136">
    <property type="entry name" value="Ribosomal_uL4"/>
</dbReference>
<evidence type="ECO:0000313" key="6">
    <source>
        <dbReference type="EMBL" id="ADL54602.1"/>
    </source>
</evidence>
<evidence type="ECO:0000313" key="7">
    <source>
        <dbReference type="Proteomes" id="UP000001235"/>
    </source>
</evidence>
<keyword evidence="7" id="KW-1185">Reference proteome</keyword>
<dbReference type="SUPFAM" id="SSF52166">
    <property type="entry name" value="Ribosomal protein L4"/>
    <property type="match status" value="1"/>
</dbReference>
<sequence>MELKVINDKGLSTANLVASDEVFGRGYNEDLVHQLVTAYQANARAGNSKQKSRCEIAKSTRKPFAQKGTGRARAGMASSPLWRGGGKIFPNTGEENYTQKVNRKMYRAGFAAILSKLVAESRLVVIDDLTVDAPKTKLLADKIKNLGIAGRVLVITDSMDENLYLSSRNLPNVLVLEAYQADPVSLVRFPSVVVTRGAVAKIEEMFA</sequence>
<reference evidence="6 7" key="1">
    <citation type="submission" date="2010-08" db="EMBL/GenBank/DDBJ databases">
        <title>Complete sequence of Gallionella capsiferriformans ES-2.</title>
        <authorList>
            <consortium name="US DOE Joint Genome Institute"/>
            <person name="Lucas S."/>
            <person name="Copeland A."/>
            <person name="Lapidus A."/>
            <person name="Cheng J.-F."/>
            <person name="Bruce D."/>
            <person name="Goodwin L."/>
            <person name="Pitluck S."/>
            <person name="Chertkov O."/>
            <person name="Davenport K.W."/>
            <person name="Detter J.C."/>
            <person name="Han C."/>
            <person name="Tapia R."/>
            <person name="Land M."/>
            <person name="Hauser L."/>
            <person name="Chang Y.-J."/>
            <person name="Jeffries C."/>
            <person name="Kyrpides N."/>
            <person name="Ivanova N."/>
            <person name="Mikhailova N."/>
            <person name="Shelobolina E.S."/>
            <person name="Picardal F."/>
            <person name="Roden E."/>
            <person name="Emerson D."/>
            <person name="Woyke T."/>
        </authorList>
    </citation>
    <scope>NUCLEOTIDE SEQUENCE [LARGE SCALE GENOMIC DNA]</scope>
    <source>
        <strain evidence="6 7">ES-2</strain>
    </source>
</reference>
<evidence type="ECO:0000256" key="1">
    <source>
        <dbReference type="ARBA" id="ARBA00010528"/>
    </source>
</evidence>
<dbReference type="GO" id="GO:0006412">
    <property type="term" value="P:translation"/>
    <property type="evidence" value="ECO:0007669"/>
    <property type="project" value="UniProtKB-UniRule"/>
</dbReference>
<comment type="similarity">
    <text evidence="1 5">Belongs to the universal ribosomal protein uL4 family.</text>
</comment>
<dbReference type="PANTHER" id="PTHR10746">
    <property type="entry name" value="50S RIBOSOMAL PROTEIN L4"/>
    <property type="match status" value="1"/>
</dbReference>
<dbReference type="KEGG" id="gca:Galf_0559"/>
<evidence type="ECO:0000256" key="5">
    <source>
        <dbReference type="HAMAP-Rule" id="MF_01328"/>
    </source>
</evidence>
<dbReference type="Gene3D" id="3.40.1370.10">
    <property type="match status" value="1"/>
</dbReference>
<protein>
    <recommendedName>
        <fullName evidence="4 5">Large ribosomal subunit protein uL4</fullName>
    </recommendedName>
</protein>
<dbReference type="eggNOG" id="COG0088">
    <property type="taxonomic scope" value="Bacteria"/>
</dbReference>
<dbReference type="GO" id="GO:0005840">
    <property type="term" value="C:ribosome"/>
    <property type="evidence" value="ECO:0007669"/>
    <property type="project" value="UniProtKB-KW"/>
</dbReference>
<dbReference type="NCBIfam" id="TIGR03953">
    <property type="entry name" value="rplD_bact"/>
    <property type="match status" value="1"/>
</dbReference>
<dbReference type="PANTHER" id="PTHR10746:SF6">
    <property type="entry name" value="LARGE RIBOSOMAL SUBUNIT PROTEIN UL4M"/>
    <property type="match status" value="1"/>
</dbReference>
<evidence type="ECO:0000256" key="3">
    <source>
        <dbReference type="ARBA" id="ARBA00023274"/>
    </source>
</evidence>
<dbReference type="GO" id="GO:0003735">
    <property type="term" value="F:structural constituent of ribosome"/>
    <property type="evidence" value="ECO:0007669"/>
    <property type="project" value="InterPro"/>
</dbReference>
<dbReference type="GO" id="GO:0019843">
    <property type="term" value="F:rRNA binding"/>
    <property type="evidence" value="ECO:0007669"/>
    <property type="project" value="UniProtKB-UniRule"/>
</dbReference>
<comment type="subunit">
    <text evidence="5">Part of the 50S ribosomal subunit.</text>
</comment>
<evidence type="ECO:0000256" key="2">
    <source>
        <dbReference type="ARBA" id="ARBA00022980"/>
    </source>
</evidence>
<dbReference type="EMBL" id="CP002159">
    <property type="protein sequence ID" value="ADL54602.1"/>
    <property type="molecule type" value="Genomic_DNA"/>
</dbReference>
<comment type="function">
    <text evidence="5">One of the primary rRNA binding proteins, this protein initially binds near the 5'-end of the 23S rRNA. It is important during the early stages of 50S assembly. It makes multiple contacts with different domains of the 23S rRNA in the assembled 50S subunit and ribosome.</text>
</comment>
<comment type="function">
    <text evidence="5">Forms part of the polypeptide exit tunnel.</text>
</comment>
<dbReference type="STRING" id="395494.Galf_0559"/>
<dbReference type="HOGENOM" id="CLU_041575_5_2_4"/>
<dbReference type="OrthoDB" id="9803201at2"/>
<keyword evidence="5" id="KW-0699">rRNA-binding</keyword>
<proteinExistence type="inferred from homology"/>
<keyword evidence="3 5" id="KW-0687">Ribonucleoprotein</keyword>
<evidence type="ECO:0000256" key="4">
    <source>
        <dbReference type="ARBA" id="ARBA00035244"/>
    </source>
</evidence>
<dbReference type="Proteomes" id="UP000001235">
    <property type="component" value="Chromosome"/>
</dbReference>
<gene>
    <name evidence="5" type="primary">rplD</name>
    <name evidence="6" type="ordered locus">Galf_0559</name>
</gene>